<comment type="subunit">
    <text evidence="1">Homohexamer.</text>
</comment>
<dbReference type="AlphaFoldDB" id="A0A6C2UA48"/>
<dbReference type="InterPro" id="IPR028979">
    <property type="entry name" value="Ser_kin/Pase_Hpr-like_N_sf"/>
</dbReference>
<reference evidence="2 3" key="1">
    <citation type="submission" date="2019-04" db="EMBL/GenBank/DDBJ databases">
        <authorList>
            <person name="Van Vliet M D."/>
        </authorList>
    </citation>
    <scope>NUCLEOTIDE SEQUENCE [LARGE SCALE GENOMIC DNA]</scope>
    <source>
        <strain evidence="2 3">F1</strain>
    </source>
</reference>
<evidence type="ECO:0000313" key="2">
    <source>
        <dbReference type="EMBL" id="VGO16597.1"/>
    </source>
</evidence>
<dbReference type="SUPFAM" id="SSF75138">
    <property type="entry name" value="HprK N-terminal domain-like"/>
    <property type="match status" value="1"/>
</dbReference>
<accession>A0A6C2UA48</accession>
<dbReference type="Gene3D" id="3.40.1390.20">
    <property type="entry name" value="HprK N-terminal domain-like"/>
    <property type="match status" value="1"/>
</dbReference>
<proteinExistence type="predicted"/>
<dbReference type="Proteomes" id="UP000366872">
    <property type="component" value="Unassembled WGS sequence"/>
</dbReference>
<evidence type="ECO:0000313" key="3">
    <source>
        <dbReference type="Proteomes" id="UP000366872"/>
    </source>
</evidence>
<dbReference type="RefSeq" id="WP_136082088.1">
    <property type="nucleotide sequence ID" value="NZ_CAAHFG010000003.1"/>
</dbReference>
<evidence type="ECO:0000256" key="1">
    <source>
        <dbReference type="ARBA" id="ARBA00011643"/>
    </source>
</evidence>
<name>A0A6C2UA48_PONDE</name>
<gene>
    <name evidence="2" type="ORF">PDESU_05188</name>
</gene>
<organism evidence="2 3">
    <name type="scientific">Pontiella desulfatans</name>
    <dbReference type="NCBI Taxonomy" id="2750659"/>
    <lineage>
        <taxon>Bacteria</taxon>
        <taxon>Pseudomonadati</taxon>
        <taxon>Kiritimatiellota</taxon>
        <taxon>Kiritimatiellia</taxon>
        <taxon>Kiritimatiellales</taxon>
        <taxon>Pontiellaceae</taxon>
        <taxon>Pontiella</taxon>
    </lineage>
</organism>
<dbReference type="EMBL" id="CAAHFG010000003">
    <property type="protein sequence ID" value="VGO16597.1"/>
    <property type="molecule type" value="Genomic_DNA"/>
</dbReference>
<evidence type="ECO:0008006" key="4">
    <source>
        <dbReference type="Google" id="ProtNLM"/>
    </source>
</evidence>
<sequence>MKISEIESLEPFTCLQDEFSDVEVQAGYTSDLLSDVMGNAEEGSVLITIQAHKNTVAVSSLAGVVAIIICNNRPVADDMLEAARNEGIAIFQTAENQFNTSALIAQHIGGCPAR</sequence>
<protein>
    <recommendedName>
        <fullName evidence="4">DRTGG domain-containing protein</fullName>
    </recommendedName>
</protein>
<keyword evidence="3" id="KW-1185">Reference proteome</keyword>